<evidence type="ECO:0000256" key="3">
    <source>
        <dbReference type="ARBA" id="ARBA00023186"/>
    </source>
</evidence>
<keyword evidence="1" id="KW-0547">Nucleotide-binding</keyword>
<sequence>MQNDILLAKHERLESARAELKTRFFGIDLMIDQVIDGLKSWYFFPDFQVRPVIINLWGMTGVGKSDLIKSLPELLGLEERFYSFDCGELGPKGIGSLKIILSNLMETGKGNMKPSILLFDEFQMMKSLGDEGQELSMPESRTVWQILDSGQVELFQNTGLEDIFGIPVIDLSNALIFVVGNLDEAFLDAKSQSSDLSPDLFYQRSKKINLSDIKRALSYRFRSEQIARLGNNHIIYPSLDSNAYKKIIAEELRKIKCWILDKVGIQVEFAESVNQWLFDEGVVPTQGVRPLKSTIRYAVEDKMSSLFFDAKNCGKSINRIGVDYFNSKLVASFYENDEKVEEKEYTATEKTIPLKSSKNDDQQAITAVHESGHAIVLMDLTGKIPNQLLSVSSESGVEGLLNFDSEYVLSPEMLKNRMAVLFGGFEAERLVFGIDKVTDGSSHDIESATELAMICIKRYGFGSELILFAISKEDFCHGIHSIEAIEDRVKEFLKNAQQQTVIILQREKRLLMEMAAILCDKPSLTPEEVKKLVQQYGTEEINNAISKERIGYRESLLRKVEENRSTYEKIKPNLDLSAN</sequence>
<dbReference type="Pfam" id="PF00004">
    <property type="entry name" value="AAA"/>
    <property type="match status" value="1"/>
</dbReference>
<dbReference type="InterPro" id="IPR003593">
    <property type="entry name" value="AAA+_ATPase"/>
</dbReference>
<dbReference type="SUPFAM" id="SSF140990">
    <property type="entry name" value="FtsH protease domain-like"/>
    <property type="match status" value="1"/>
</dbReference>
<feature type="domain" description="AAA+ ATPase" evidence="4">
    <location>
        <begin position="50"/>
        <end position="231"/>
    </location>
</feature>
<dbReference type="Gene3D" id="3.40.50.300">
    <property type="entry name" value="P-loop containing nucleotide triphosphate hydrolases"/>
    <property type="match status" value="1"/>
</dbReference>
<dbReference type="STRING" id="226506.SAMN04488519_10911"/>
<dbReference type="InterPro" id="IPR019489">
    <property type="entry name" value="Clp_ATPase_C"/>
</dbReference>
<dbReference type="GO" id="GO:0030163">
    <property type="term" value="P:protein catabolic process"/>
    <property type="evidence" value="ECO:0007669"/>
    <property type="project" value="TreeGrafter"/>
</dbReference>
<organism evidence="5 6">
    <name type="scientific">Algoriphagus ornithinivorans</name>
    <dbReference type="NCBI Taxonomy" id="226506"/>
    <lineage>
        <taxon>Bacteria</taxon>
        <taxon>Pseudomonadati</taxon>
        <taxon>Bacteroidota</taxon>
        <taxon>Cytophagia</taxon>
        <taxon>Cytophagales</taxon>
        <taxon>Cyclobacteriaceae</taxon>
        <taxon>Algoriphagus</taxon>
    </lineage>
</organism>
<evidence type="ECO:0000256" key="2">
    <source>
        <dbReference type="ARBA" id="ARBA00022840"/>
    </source>
</evidence>
<keyword evidence="2" id="KW-0067">ATP-binding</keyword>
<dbReference type="SMART" id="SM00382">
    <property type="entry name" value="AAA"/>
    <property type="match status" value="1"/>
</dbReference>
<proteinExistence type="predicted"/>
<dbReference type="Gene3D" id="1.10.8.60">
    <property type="match status" value="1"/>
</dbReference>
<dbReference type="PANTHER" id="PTHR23076:SF97">
    <property type="entry name" value="ATP-DEPENDENT ZINC METALLOPROTEASE YME1L1"/>
    <property type="match status" value="1"/>
</dbReference>
<evidence type="ECO:0000256" key="1">
    <source>
        <dbReference type="ARBA" id="ARBA00022741"/>
    </source>
</evidence>
<dbReference type="GO" id="GO:0004222">
    <property type="term" value="F:metalloendopeptidase activity"/>
    <property type="evidence" value="ECO:0007669"/>
    <property type="project" value="InterPro"/>
</dbReference>
<gene>
    <name evidence="5" type="ORF">SAMN04488519_10911</name>
</gene>
<reference evidence="6" key="1">
    <citation type="submission" date="2016-10" db="EMBL/GenBank/DDBJ databases">
        <authorList>
            <person name="Varghese N."/>
            <person name="Submissions S."/>
        </authorList>
    </citation>
    <scope>NUCLEOTIDE SEQUENCE [LARGE SCALE GENOMIC DNA]</scope>
    <source>
        <strain evidence="6">DSM 15282</strain>
    </source>
</reference>
<dbReference type="AlphaFoldDB" id="A0A1I5IIP7"/>
<dbReference type="GO" id="GO:0006508">
    <property type="term" value="P:proteolysis"/>
    <property type="evidence" value="ECO:0007669"/>
    <property type="project" value="InterPro"/>
</dbReference>
<evidence type="ECO:0000259" key="4">
    <source>
        <dbReference type="SMART" id="SM00382"/>
    </source>
</evidence>
<dbReference type="InterPro" id="IPR027417">
    <property type="entry name" value="P-loop_NTPase"/>
</dbReference>
<dbReference type="InterPro" id="IPR003959">
    <property type="entry name" value="ATPase_AAA_core"/>
</dbReference>
<dbReference type="InterPro" id="IPR037219">
    <property type="entry name" value="Peptidase_M41-like"/>
</dbReference>
<evidence type="ECO:0000313" key="6">
    <source>
        <dbReference type="Proteomes" id="UP000199564"/>
    </source>
</evidence>
<name>A0A1I5IIP7_9BACT</name>
<dbReference type="EMBL" id="FOVW01000009">
    <property type="protein sequence ID" value="SFO60322.1"/>
    <property type="molecule type" value="Genomic_DNA"/>
</dbReference>
<dbReference type="RefSeq" id="WP_175557923.1">
    <property type="nucleotide sequence ID" value="NZ_FOVW01000009.1"/>
</dbReference>
<keyword evidence="6" id="KW-1185">Reference proteome</keyword>
<evidence type="ECO:0000313" key="5">
    <source>
        <dbReference type="EMBL" id="SFO60322.1"/>
    </source>
</evidence>
<dbReference type="GO" id="GO:0016887">
    <property type="term" value="F:ATP hydrolysis activity"/>
    <property type="evidence" value="ECO:0007669"/>
    <property type="project" value="InterPro"/>
</dbReference>
<accession>A0A1I5IIP7</accession>
<dbReference type="Pfam" id="PF01434">
    <property type="entry name" value="Peptidase_M41"/>
    <property type="match status" value="1"/>
</dbReference>
<dbReference type="Gene3D" id="1.20.58.760">
    <property type="entry name" value="Peptidase M41"/>
    <property type="match status" value="1"/>
</dbReference>
<dbReference type="GO" id="GO:0004176">
    <property type="term" value="F:ATP-dependent peptidase activity"/>
    <property type="evidence" value="ECO:0007669"/>
    <property type="project" value="InterPro"/>
</dbReference>
<dbReference type="GO" id="GO:0005524">
    <property type="term" value="F:ATP binding"/>
    <property type="evidence" value="ECO:0007669"/>
    <property type="project" value="UniProtKB-KW"/>
</dbReference>
<dbReference type="Pfam" id="PF10431">
    <property type="entry name" value="ClpB_D2-small"/>
    <property type="match status" value="1"/>
</dbReference>
<protein>
    <submittedName>
        <fullName evidence="5">ATPase family associated with various cellular activities (AAA)</fullName>
    </submittedName>
</protein>
<dbReference type="SUPFAM" id="SSF52540">
    <property type="entry name" value="P-loop containing nucleoside triphosphate hydrolases"/>
    <property type="match status" value="1"/>
</dbReference>
<dbReference type="PANTHER" id="PTHR23076">
    <property type="entry name" value="METALLOPROTEASE M41 FTSH"/>
    <property type="match status" value="1"/>
</dbReference>
<dbReference type="GO" id="GO:0005886">
    <property type="term" value="C:plasma membrane"/>
    <property type="evidence" value="ECO:0007669"/>
    <property type="project" value="TreeGrafter"/>
</dbReference>
<dbReference type="InterPro" id="IPR000642">
    <property type="entry name" value="Peptidase_M41"/>
</dbReference>
<dbReference type="Proteomes" id="UP000199564">
    <property type="component" value="Unassembled WGS sequence"/>
</dbReference>
<keyword evidence="3" id="KW-0143">Chaperone</keyword>